<dbReference type="InterPro" id="IPR010080">
    <property type="entry name" value="Thioester_reductase-like_dom"/>
</dbReference>
<dbReference type="Gene3D" id="3.30.559.30">
    <property type="entry name" value="Nonribosomal peptide synthetase, condensation domain"/>
    <property type="match status" value="1"/>
</dbReference>
<dbReference type="Gene3D" id="1.10.1200.10">
    <property type="entry name" value="ACP-like"/>
    <property type="match status" value="1"/>
</dbReference>
<gene>
    <name evidence="6" type="ORF">ACFPOF_12065</name>
</gene>
<evidence type="ECO:0000313" key="7">
    <source>
        <dbReference type="Proteomes" id="UP001596113"/>
    </source>
</evidence>
<dbReference type="SUPFAM" id="SSF51735">
    <property type="entry name" value="NAD(P)-binding Rossmann-fold domains"/>
    <property type="match status" value="1"/>
</dbReference>
<keyword evidence="4" id="KW-0045">Antibiotic biosynthesis</keyword>
<evidence type="ECO:0000256" key="1">
    <source>
        <dbReference type="ARBA" id="ARBA00006432"/>
    </source>
</evidence>
<dbReference type="Pfam" id="PF00501">
    <property type="entry name" value="AMP-binding"/>
    <property type="match status" value="1"/>
</dbReference>
<dbReference type="PANTHER" id="PTHR44845">
    <property type="entry name" value="CARRIER DOMAIN-CONTAINING PROTEIN"/>
    <property type="match status" value="1"/>
</dbReference>
<dbReference type="Gene3D" id="3.40.50.720">
    <property type="entry name" value="NAD(P)-binding Rossmann-like Domain"/>
    <property type="match status" value="1"/>
</dbReference>
<dbReference type="InterPro" id="IPR009081">
    <property type="entry name" value="PP-bd_ACP"/>
</dbReference>
<dbReference type="Gene3D" id="3.40.50.980">
    <property type="match status" value="2"/>
</dbReference>
<comment type="similarity">
    <text evidence="1">Belongs to the ATP-dependent AMP-binding enzyme family.</text>
</comment>
<dbReference type="Proteomes" id="UP001596113">
    <property type="component" value="Unassembled WGS sequence"/>
</dbReference>
<proteinExistence type="inferred from homology"/>
<comment type="caution">
    <text evidence="6">The sequence shown here is derived from an EMBL/GenBank/DDBJ whole genome shotgun (WGS) entry which is preliminary data.</text>
</comment>
<organism evidence="6 7">
    <name type="scientific">Cohnella soli</name>
    <dbReference type="NCBI Taxonomy" id="425005"/>
    <lineage>
        <taxon>Bacteria</taxon>
        <taxon>Bacillati</taxon>
        <taxon>Bacillota</taxon>
        <taxon>Bacilli</taxon>
        <taxon>Bacillales</taxon>
        <taxon>Paenibacillaceae</taxon>
        <taxon>Cohnella</taxon>
    </lineage>
</organism>
<accession>A0ABW0HQV7</accession>
<feature type="domain" description="Carrier" evidence="5">
    <location>
        <begin position="754"/>
        <end position="828"/>
    </location>
</feature>
<dbReference type="InterPro" id="IPR045851">
    <property type="entry name" value="AMP-bd_C_sf"/>
</dbReference>
<protein>
    <submittedName>
        <fullName evidence="6">Amino acid adenylation domain-containing protein</fullName>
    </submittedName>
</protein>
<dbReference type="SUPFAM" id="SSF52777">
    <property type="entry name" value="CoA-dependent acyltransferases"/>
    <property type="match status" value="1"/>
</dbReference>
<dbReference type="EMBL" id="JBHSMI010000023">
    <property type="protein sequence ID" value="MFC5403468.1"/>
    <property type="molecule type" value="Genomic_DNA"/>
</dbReference>
<dbReference type="Gene3D" id="2.30.38.10">
    <property type="entry name" value="Luciferase, Domain 3"/>
    <property type="match status" value="1"/>
</dbReference>
<evidence type="ECO:0000259" key="5">
    <source>
        <dbReference type="PROSITE" id="PS50075"/>
    </source>
</evidence>
<dbReference type="PANTHER" id="PTHR44845:SF7">
    <property type="entry name" value="PLIPASTATIN SYNTHASE SUBUNIT D"/>
    <property type="match status" value="1"/>
</dbReference>
<dbReference type="NCBIfam" id="TIGR01733">
    <property type="entry name" value="AA-adenyl-dom"/>
    <property type="match status" value="1"/>
</dbReference>
<dbReference type="InterPro" id="IPR036291">
    <property type="entry name" value="NAD(P)-bd_dom_sf"/>
</dbReference>
<dbReference type="InterPro" id="IPR025110">
    <property type="entry name" value="AMP-bd_C"/>
</dbReference>
<dbReference type="CDD" id="cd05930">
    <property type="entry name" value="A_NRPS"/>
    <property type="match status" value="1"/>
</dbReference>
<dbReference type="InterPro" id="IPR036736">
    <property type="entry name" value="ACP-like_sf"/>
</dbReference>
<keyword evidence="7" id="KW-1185">Reference proteome</keyword>
<dbReference type="Pfam" id="PF13193">
    <property type="entry name" value="AMP-binding_C"/>
    <property type="match status" value="1"/>
</dbReference>
<dbReference type="InterPro" id="IPR010071">
    <property type="entry name" value="AA_adenyl_dom"/>
</dbReference>
<keyword evidence="2" id="KW-0596">Phosphopantetheine</keyword>
<evidence type="ECO:0000256" key="2">
    <source>
        <dbReference type="ARBA" id="ARBA00022450"/>
    </source>
</evidence>
<dbReference type="RefSeq" id="WP_378132842.1">
    <property type="nucleotide sequence ID" value="NZ_JBHSMI010000023.1"/>
</dbReference>
<evidence type="ECO:0000256" key="3">
    <source>
        <dbReference type="ARBA" id="ARBA00022553"/>
    </source>
</evidence>
<evidence type="ECO:0000256" key="4">
    <source>
        <dbReference type="ARBA" id="ARBA00023194"/>
    </source>
</evidence>
<evidence type="ECO:0000313" key="6">
    <source>
        <dbReference type="EMBL" id="MFC5403468.1"/>
    </source>
</evidence>
<dbReference type="Pfam" id="PF00550">
    <property type="entry name" value="PP-binding"/>
    <property type="match status" value="1"/>
</dbReference>
<dbReference type="SUPFAM" id="SSF47336">
    <property type="entry name" value="ACP-like"/>
    <property type="match status" value="1"/>
</dbReference>
<dbReference type="InterPro" id="IPR013120">
    <property type="entry name" value="FAR_NAD-bd"/>
</dbReference>
<dbReference type="Pfam" id="PF07993">
    <property type="entry name" value="NAD_binding_4"/>
    <property type="match status" value="1"/>
</dbReference>
<reference evidence="7" key="1">
    <citation type="journal article" date="2019" name="Int. J. Syst. Evol. Microbiol.">
        <title>The Global Catalogue of Microorganisms (GCM) 10K type strain sequencing project: providing services to taxonomists for standard genome sequencing and annotation.</title>
        <authorList>
            <consortium name="The Broad Institute Genomics Platform"/>
            <consortium name="The Broad Institute Genome Sequencing Center for Infectious Disease"/>
            <person name="Wu L."/>
            <person name="Ma J."/>
        </authorList>
    </citation>
    <scope>NUCLEOTIDE SEQUENCE [LARGE SCALE GENOMIC DNA]</scope>
    <source>
        <strain evidence="7">CGMCC 1.18575</strain>
    </source>
</reference>
<keyword evidence="3" id="KW-0597">Phosphoprotein</keyword>
<dbReference type="PROSITE" id="PS50075">
    <property type="entry name" value="CARRIER"/>
    <property type="match status" value="1"/>
</dbReference>
<dbReference type="PIRSF" id="PIRSF001617">
    <property type="entry name" value="Alpha-AR"/>
    <property type="match status" value="1"/>
</dbReference>
<dbReference type="SUPFAM" id="SSF56801">
    <property type="entry name" value="Acetyl-CoA synthetase-like"/>
    <property type="match status" value="1"/>
</dbReference>
<dbReference type="PROSITE" id="PS00012">
    <property type="entry name" value="PHOSPHOPANTETHEINE"/>
    <property type="match status" value="1"/>
</dbReference>
<dbReference type="InterPro" id="IPR020845">
    <property type="entry name" value="AMP-binding_CS"/>
</dbReference>
<sequence>MTLNPSAIDPSLTGGSHGPVLLLPMDYSRHNRTYSYATVEYTLDESISRMLRQRRKEGNEEIARLAAVYFALIYRLSGEKEMAGGIVADNGELASVFVTAESAKTFDELQGSISPSLAAASKTTTGTTQFEPETRFSVHRPLMAERELLVWQLLEDGDEGGWRIRAEYDSSLFREATIIRYVRYYTALLEAALADGSASFAGVDILVEEDAAVYAKLNSTEMNYSKDQTIHGMVEQMAALYPNKTAISSSEGKLTYRQLNEKANQTARMLIDGGLRKGEFVTLLMERSLELVASLLGVLKAGGAYVPVDPEHPEERNSYIVEDTKSAFVLTKERYSQQANALCAGIKTVKEIIGVDAGFPNFSSTNPNADVGPDDLAYVIYTSGSTGRPKGALIAHEGVVNLGETVRRDCHIGPDDVLTQFATYSFDASVWDTVGALFYGAELYLLSPEERVSVESFAAAVERTGTTIVAILPTVFFNQLSAYLSEEGYAKLSRVKLVTVAGEALYGEQVRAFQRKFKDAIDIVNVYGPTECTVCTTTYTVSGFVPDDVTNIPIGRPIGNYNVYIVNEENRLCPVNVHGEVLISTVGLAKGYLNQPGKTAEAFVPNPFKPGELIYKSGDFAKLLPDGTIEYVGRRDSQIKIRGHRIEIGEIEDAFAKIANVQNLAVVPKKDRDGQNMLVGFFTSKDGSRMSVSEVKRILAGKLPSYFVPKHIVQLNEIPISPTGKIDRKKLAGFELQSEHLEAEEHEARADYAPPENETQAAIAAAWQEGLDVKRISIRDDFFDIGGDSLAIIHVLVLLKPGFPDIGIADFYECRTIEKLAERADRKREASGARQAYSGGEVVLLEEHPAVLNEKLTERRFERPSTILLTGVTGYLGSHLLYELLVRSEASVYCLVRSNETGSAWERLQATMTYYFGPLSLDLMDGRVFVAEGDLSLPGLGLSEETGLLLKAKLDAIVHSAADVRHFGDVEQFAVTNIAGTRHLIALAEASEREVRFHHVSTLGIPEDLALSGQWEDVLSLPELTEDLKVDNPYTQSKLEAELLLAAAAKRGLAVSMYRAGNLSCHSANGKFQRNIDSNAFYRMLKAMLLLGKAPAAHWEVDFTPIDYAAGSIAHLAMLPDSAGRVFHICNPNSVRYADMIDMINSFGYEVETMEFAAYSSWLFDPSVTKDPEAVKLAIAQLEGDGAKDSDYRYACPVTSSFLEGSTIHCAAADESYLGKLIDYATSIGYLPKPKSLLAADRLESAR</sequence>
<name>A0ABW0HQV7_9BACL</name>
<dbReference type="InterPro" id="IPR006162">
    <property type="entry name" value="Ppantetheine_attach_site"/>
</dbReference>
<dbReference type="InterPro" id="IPR000873">
    <property type="entry name" value="AMP-dep_synth/lig_dom"/>
</dbReference>
<dbReference type="PROSITE" id="PS00455">
    <property type="entry name" value="AMP_BINDING"/>
    <property type="match status" value="1"/>
</dbReference>
<dbReference type="NCBIfam" id="TIGR01746">
    <property type="entry name" value="Thioester-redct"/>
    <property type="match status" value="1"/>
</dbReference>
<dbReference type="Gene3D" id="3.30.300.30">
    <property type="match status" value="1"/>
</dbReference>